<evidence type="ECO:0000256" key="1">
    <source>
        <dbReference type="SAM" id="MobiDB-lite"/>
    </source>
</evidence>
<dbReference type="RefSeq" id="XP_033690883.1">
    <property type="nucleotide sequence ID" value="XM_033819300.1"/>
</dbReference>
<gene>
    <name evidence="2" type="ORF">BU26DRAFT_10287</name>
</gene>
<name>A0A6A6IZL1_9PLEO</name>
<organism evidence="2 3">
    <name type="scientific">Trematosphaeria pertusa</name>
    <dbReference type="NCBI Taxonomy" id="390896"/>
    <lineage>
        <taxon>Eukaryota</taxon>
        <taxon>Fungi</taxon>
        <taxon>Dikarya</taxon>
        <taxon>Ascomycota</taxon>
        <taxon>Pezizomycotina</taxon>
        <taxon>Dothideomycetes</taxon>
        <taxon>Pleosporomycetidae</taxon>
        <taxon>Pleosporales</taxon>
        <taxon>Massarineae</taxon>
        <taxon>Trematosphaeriaceae</taxon>
        <taxon>Trematosphaeria</taxon>
    </lineage>
</organism>
<sequence>MARGSHSTFTLRCTRCLAQLLSAWGPSISIRKKQYGPTIIVKQISLGVSPAASLSLPTRAAGTRSHEVVPSCMQREQLHTHPPRDKTSQLPVQPATRFCKRRDYVSVSFCHGRRSGCTSPSNSSPSRLRNQDPSADKTVASGYGFFRGHCAFEYLSAFLNVCQSPCSPKPGVADSNFSRMVWEASRTLLPPPGSCLHLLDLGFNHYFQCLRRSYQRTVQSRIEDNVQI</sequence>
<accession>A0A6A6IZL1</accession>
<reference evidence="2" key="1">
    <citation type="journal article" date="2020" name="Stud. Mycol.">
        <title>101 Dothideomycetes genomes: a test case for predicting lifestyles and emergence of pathogens.</title>
        <authorList>
            <person name="Haridas S."/>
            <person name="Albert R."/>
            <person name="Binder M."/>
            <person name="Bloem J."/>
            <person name="Labutti K."/>
            <person name="Salamov A."/>
            <person name="Andreopoulos B."/>
            <person name="Baker S."/>
            <person name="Barry K."/>
            <person name="Bills G."/>
            <person name="Bluhm B."/>
            <person name="Cannon C."/>
            <person name="Castanera R."/>
            <person name="Culley D."/>
            <person name="Daum C."/>
            <person name="Ezra D."/>
            <person name="Gonzalez J."/>
            <person name="Henrissat B."/>
            <person name="Kuo A."/>
            <person name="Liang C."/>
            <person name="Lipzen A."/>
            <person name="Lutzoni F."/>
            <person name="Magnuson J."/>
            <person name="Mondo S."/>
            <person name="Nolan M."/>
            <person name="Ohm R."/>
            <person name="Pangilinan J."/>
            <person name="Park H.-J."/>
            <person name="Ramirez L."/>
            <person name="Alfaro M."/>
            <person name="Sun H."/>
            <person name="Tritt A."/>
            <person name="Yoshinaga Y."/>
            <person name="Zwiers L.-H."/>
            <person name="Turgeon B."/>
            <person name="Goodwin S."/>
            <person name="Spatafora J."/>
            <person name="Crous P."/>
            <person name="Grigoriev I."/>
        </authorList>
    </citation>
    <scope>NUCLEOTIDE SEQUENCE</scope>
    <source>
        <strain evidence="2">CBS 122368</strain>
    </source>
</reference>
<proteinExistence type="predicted"/>
<dbReference type="AlphaFoldDB" id="A0A6A6IZL1"/>
<feature type="region of interest" description="Disordered" evidence="1">
    <location>
        <begin position="113"/>
        <end position="135"/>
    </location>
</feature>
<protein>
    <submittedName>
        <fullName evidence="2">Uncharacterized protein</fullName>
    </submittedName>
</protein>
<dbReference type="Proteomes" id="UP000800094">
    <property type="component" value="Unassembled WGS sequence"/>
</dbReference>
<dbReference type="GeneID" id="54572630"/>
<evidence type="ECO:0000313" key="2">
    <source>
        <dbReference type="EMBL" id="KAF2255879.1"/>
    </source>
</evidence>
<evidence type="ECO:0000313" key="3">
    <source>
        <dbReference type="Proteomes" id="UP000800094"/>
    </source>
</evidence>
<keyword evidence="3" id="KW-1185">Reference proteome</keyword>
<dbReference type="EMBL" id="ML987189">
    <property type="protein sequence ID" value="KAF2255879.1"/>
    <property type="molecule type" value="Genomic_DNA"/>
</dbReference>
<feature type="compositionally biased region" description="Low complexity" evidence="1">
    <location>
        <begin position="115"/>
        <end position="128"/>
    </location>
</feature>